<accession>A0A835LSD8</accession>
<evidence type="ECO:0000256" key="5">
    <source>
        <dbReference type="SAM" id="MobiDB-lite"/>
    </source>
</evidence>
<evidence type="ECO:0000313" key="7">
    <source>
        <dbReference type="EMBL" id="KAF9606398.1"/>
    </source>
</evidence>
<dbReference type="GO" id="GO:0006900">
    <property type="term" value="P:vesicle budding from membrane"/>
    <property type="evidence" value="ECO:0007669"/>
    <property type="project" value="TreeGrafter"/>
</dbReference>
<keyword evidence="8" id="KW-1185">Reference proteome</keyword>
<dbReference type="GO" id="GO:0032050">
    <property type="term" value="F:clathrin heavy chain binding"/>
    <property type="evidence" value="ECO:0007669"/>
    <property type="project" value="TreeGrafter"/>
</dbReference>
<evidence type="ECO:0000256" key="2">
    <source>
        <dbReference type="ARBA" id="ARBA00004555"/>
    </source>
</evidence>
<feature type="region of interest" description="Disordered" evidence="5">
    <location>
        <begin position="68"/>
        <end position="111"/>
    </location>
</feature>
<protein>
    <recommendedName>
        <fullName evidence="6">ENTH domain-containing protein</fullName>
    </recommendedName>
</protein>
<dbReference type="GO" id="GO:0005545">
    <property type="term" value="F:1-phosphatidylinositol binding"/>
    <property type="evidence" value="ECO:0007669"/>
    <property type="project" value="TreeGrafter"/>
</dbReference>
<gene>
    <name evidence="7" type="ORF">IFM89_025087</name>
</gene>
<organism evidence="7 8">
    <name type="scientific">Coptis chinensis</name>
    <dbReference type="NCBI Taxonomy" id="261450"/>
    <lineage>
        <taxon>Eukaryota</taxon>
        <taxon>Viridiplantae</taxon>
        <taxon>Streptophyta</taxon>
        <taxon>Embryophyta</taxon>
        <taxon>Tracheophyta</taxon>
        <taxon>Spermatophyta</taxon>
        <taxon>Magnoliopsida</taxon>
        <taxon>Ranunculales</taxon>
        <taxon>Ranunculaceae</taxon>
        <taxon>Coptidoideae</taxon>
        <taxon>Coptis</taxon>
    </lineage>
</organism>
<dbReference type="SUPFAM" id="SSF48464">
    <property type="entry name" value="ENTH/VHS domain"/>
    <property type="match status" value="1"/>
</dbReference>
<feature type="domain" description="ENTH" evidence="6">
    <location>
        <begin position="1"/>
        <end position="70"/>
    </location>
</feature>
<dbReference type="GO" id="GO:0030136">
    <property type="term" value="C:clathrin-coated vesicle"/>
    <property type="evidence" value="ECO:0007669"/>
    <property type="project" value="UniProtKB-SubCell"/>
</dbReference>
<evidence type="ECO:0000256" key="3">
    <source>
        <dbReference type="ARBA" id="ARBA00023034"/>
    </source>
</evidence>
<dbReference type="GO" id="GO:0000149">
    <property type="term" value="F:SNARE binding"/>
    <property type="evidence" value="ECO:0007669"/>
    <property type="project" value="TreeGrafter"/>
</dbReference>
<comment type="subcellular location">
    <subcellularLocation>
        <location evidence="1">Cytoplasmic vesicle</location>
        <location evidence="1">Clathrin-coated vesicle</location>
    </subcellularLocation>
    <subcellularLocation>
        <location evidence="2">Golgi apparatus</location>
    </subcellularLocation>
</comment>
<dbReference type="InterPro" id="IPR045192">
    <property type="entry name" value="AP180-like"/>
</dbReference>
<evidence type="ECO:0000256" key="4">
    <source>
        <dbReference type="ARBA" id="ARBA00023329"/>
    </source>
</evidence>
<dbReference type="PROSITE" id="PS50942">
    <property type="entry name" value="ENTH"/>
    <property type="match status" value="1"/>
</dbReference>
<dbReference type="GO" id="GO:0072583">
    <property type="term" value="P:clathrin-dependent endocytosis"/>
    <property type="evidence" value="ECO:0007669"/>
    <property type="project" value="InterPro"/>
</dbReference>
<comment type="caution">
    <text evidence="7">The sequence shown here is derived from an EMBL/GenBank/DDBJ whole genome shotgun (WGS) entry which is preliminary data.</text>
</comment>
<dbReference type="PANTHER" id="PTHR22951">
    <property type="entry name" value="CLATHRIN ASSEMBLY PROTEIN"/>
    <property type="match status" value="1"/>
</dbReference>
<keyword evidence="3" id="KW-0333">Golgi apparatus</keyword>
<sequence length="140" mass="16003">MLVHRLLSEGDPVFQKEILYAARKGTRLLNLFNFRDEAHSNSWDHYAFVRTYALYLDKKLECLVYEKKQQGSGGDDRPPPRSGSYGDVIEAGRGGGGDDERKKGPVTPKEMKMESVLGRISQFQRLLNNRLSPFHHSTDY</sequence>
<feature type="compositionally biased region" description="Basic and acidic residues" evidence="5">
    <location>
        <begin position="96"/>
        <end position="111"/>
    </location>
</feature>
<reference evidence="7 8" key="1">
    <citation type="submission" date="2020-10" db="EMBL/GenBank/DDBJ databases">
        <title>The Coptis chinensis genome and diversification of protoberbering-type alkaloids.</title>
        <authorList>
            <person name="Wang B."/>
            <person name="Shu S."/>
            <person name="Song C."/>
            <person name="Liu Y."/>
        </authorList>
    </citation>
    <scope>NUCLEOTIDE SEQUENCE [LARGE SCALE GENOMIC DNA]</scope>
    <source>
        <strain evidence="7">HL-2020</strain>
        <tissue evidence="7">Leaf</tissue>
    </source>
</reference>
<evidence type="ECO:0000313" key="8">
    <source>
        <dbReference type="Proteomes" id="UP000631114"/>
    </source>
</evidence>
<proteinExistence type="predicted"/>
<dbReference type="AlphaFoldDB" id="A0A835LSD8"/>
<dbReference type="Proteomes" id="UP000631114">
    <property type="component" value="Unassembled WGS sequence"/>
</dbReference>
<dbReference type="InterPro" id="IPR008942">
    <property type="entry name" value="ENTH_VHS"/>
</dbReference>
<dbReference type="GO" id="GO:0005546">
    <property type="term" value="F:phosphatidylinositol-4,5-bisphosphate binding"/>
    <property type="evidence" value="ECO:0007669"/>
    <property type="project" value="TreeGrafter"/>
</dbReference>
<feature type="compositionally biased region" description="Basic and acidic residues" evidence="5">
    <location>
        <begin position="68"/>
        <end position="79"/>
    </location>
</feature>
<dbReference type="GO" id="GO:0005905">
    <property type="term" value="C:clathrin-coated pit"/>
    <property type="evidence" value="ECO:0007669"/>
    <property type="project" value="TreeGrafter"/>
</dbReference>
<dbReference type="Pfam" id="PF07651">
    <property type="entry name" value="ANTH"/>
    <property type="match status" value="1"/>
</dbReference>
<evidence type="ECO:0000256" key="1">
    <source>
        <dbReference type="ARBA" id="ARBA00004132"/>
    </source>
</evidence>
<dbReference type="GO" id="GO:0005794">
    <property type="term" value="C:Golgi apparatus"/>
    <property type="evidence" value="ECO:0007669"/>
    <property type="project" value="UniProtKB-SubCell"/>
</dbReference>
<evidence type="ECO:0000259" key="6">
    <source>
        <dbReference type="PROSITE" id="PS50942"/>
    </source>
</evidence>
<dbReference type="OrthoDB" id="44015at2759"/>
<dbReference type="PANTHER" id="PTHR22951:SF13">
    <property type="entry name" value="ASSEMBLY PROTEIN, PUTATIVE, EXPRESSED-RELATED"/>
    <property type="match status" value="1"/>
</dbReference>
<dbReference type="InterPro" id="IPR011417">
    <property type="entry name" value="ANTH_dom"/>
</dbReference>
<dbReference type="InterPro" id="IPR013809">
    <property type="entry name" value="ENTH"/>
</dbReference>
<keyword evidence="4" id="KW-0968">Cytoplasmic vesicle</keyword>
<name>A0A835LSD8_9MAGN</name>
<dbReference type="GO" id="GO:0048268">
    <property type="term" value="P:clathrin coat assembly"/>
    <property type="evidence" value="ECO:0007669"/>
    <property type="project" value="InterPro"/>
</dbReference>
<dbReference type="EMBL" id="JADFTS010000005">
    <property type="protein sequence ID" value="KAF9606398.1"/>
    <property type="molecule type" value="Genomic_DNA"/>
</dbReference>
<dbReference type="Gene3D" id="1.25.40.90">
    <property type="match status" value="1"/>
</dbReference>